<dbReference type="InterPro" id="IPR050620">
    <property type="entry name" value="Thioredoxin_H-type-like"/>
</dbReference>
<dbReference type="AlphaFoldDB" id="A0A1H2XJ25"/>
<name>A0A1H2XJ25_9BACI</name>
<dbReference type="CDD" id="cd02947">
    <property type="entry name" value="TRX_family"/>
    <property type="match status" value="1"/>
</dbReference>
<reference evidence="2 3" key="1">
    <citation type="submission" date="2016-10" db="EMBL/GenBank/DDBJ databases">
        <authorList>
            <person name="de Groot N.N."/>
        </authorList>
    </citation>
    <scope>NUCLEOTIDE SEQUENCE [LARGE SCALE GENOMIC DNA]</scope>
    <source>
        <strain evidence="2 3">DSM 23126</strain>
    </source>
</reference>
<gene>
    <name evidence="2" type="ORF">SAMN05421781_2765</name>
</gene>
<dbReference type="Pfam" id="PF00085">
    <property type="entry name" value="Thioredoxin"/>
    <property type="match status" value="1"/>
</dbReference>
<dbReference type="InterPro" id="IPR036249">
    <property type="entry name" value="Thioredoxin-like_sf"/>
</dbReference>
<keyword evidence="3" id="KW-1185">Reference proteome</keyword>
<dbReference type="STRING" id="1122204.SAMN05421781_2765"/>
<dbReference type="PANTHER" id="PTHR10438">
    <property type="entry name" value="THIOREDOXIN"/>
    <property type="match status" value="1"/>
</dbReference>
<evidence type="ECO:0000259" key="1">
    <source>
        <dbReference type="PROSITE" id="PS51352"/>
    </source>
</evidence>
<sequence length="108" mass="12275">MTTNNRIESKDSFEETIQTEAPVAVEFSAGWCPDCRRLDMFIDDVLNRFDSVPFHKIDTEQLPDITSEQEVMGIPSILVFQNGEKIGHLHSADAKTPGQVSDFFSKYY</sequence>
<dbReference type="RefSeq" id="WP_091616337.1">
    <property type="nucleotide sequence ID" value="NZ_FNNC01000007.1"/>
</dbReference>
<dbReference type="Gene3D" id="3.40.30.10">
    <property type="entry name" value="Glutaredoxin"/>
    <property type="match status" value="1"/>
</dbReference>
<dbReference type="EMBL" id="FNNC01000007">
    <property type="protein sequence ID" value="SDW92688.1"/>
    <property type="molecule type" value="Genomic_DNA"/>
</dbReference>
<dbReference type="PROSITE" id="PS51352">
    <property type="entry name" value="THIOREDOXIN_2"/>
    <property type="match status" value="1"/>
</dbReference>
<dbReference type="InterPro" id="IPR013766">
    <property type="entry name" value="Thioredoxin_domain"/>
</dbReference>
<dbReference type="Proteomes" id="UP000199488">
    <property type="component" value="Unassembled WGS sequence"/>
</dbReference>
<organism evidence="2 3">
    <name type="scientific">Marinococcus luteus</name>
    <dbReference type="NCBI Taxonomy" id="1122204"/>
    <lineage>
        <taxon>Bacteria</taxon>
        <taxon>Bacillati</taxon>
        <taxon>Bacillota</taxon>
        <taxon>Bacilli</taxon>
        <taxon>Bacillales</taxon>
        <taxon>Bacillaceae</taxon>
        <taxon>Marinococcus</taxon>
    </lineage>
</organism>
<evidence type="ECO:0000313" key="2">
    <source>
        <dbReference type="EMBL" id="SDW92688.1"/>
    </source>
</evidence>
<proteinExistence type="predicted"/>
<keyword evidence="2" id="KW-0413">Isomerase</keyword>
<dbReference type="OrthoDB" id="7629852at2"/>
<evidence type="ECO:0000313" key="3">
    <source>
        <dbReference type="Proteomes" id="UP000199488"/>
    </source>
</evidence>
<accession>A0A1H2XJ25</accession>
<feature type="domain" description="Thioredoxin" evidence="1">
    <location>
        <begin position="1"/>
        <end position="108"/>
    </location>
</feature>
<protein>
    <submittedName>
        <fullName evidence="2">Thiol-disulfide isomerase or thioredoxin</fullName>
    </submittedName>
</protein>
<dbReference type="PANTHER" id="PTHR10438:SF405">
    <property type="entry name" value="THIOREDOXIN DOMAIN-CONTAINING PROTEIN"/>
    <property type="match status" value="1"/>
</dbReference>
<dbReference type="GO" id="GO:0016853">
    <property type="term" value="F:isomerase activity"/>
    <property type="evidence" value="ECO:0007669"/>
    <property type="project" value="UniProtKB-KW"/>
</dbReference>
<dbReference type="SUPFAM" id="SSF52833">
    <property type="entry name" value="Thioredoxin-like"/>
    <property type="match status" value="1"/>
</dbReference>